<dbReference type="CDD" id="cd11386">
    <property type="entry name" value="MCP_signal"/>
    <property type="match status" value="1"/>
</dbReference>
<dbReference type="Gene3D" id="1.10.8.500">
    <property type="entry name" value="HAMP domain in histidine kinase"/>
    <property type="match status" value="1"/>
</dbReference>
<name>A0AAE2RDP5_AGRVI</name>
<dbReference type="AlphaFoldDB" id="A0AAE2RDP5"/>
<evidence type="ECO:0000313" key="9">
    <source>
        <dbReference type="EMBL" id="MBF2715554.1"/>
    </source>
</evidence>
<evidence type="ECO:0000256" key="2">
    <source>
        <dbReference type="ARBA" id="ARBA00022500"/>
    </source>
</evidence>
<evidence type="ECO:0000256" key="5">
    <source>
        <dbReference type="SAM" id="MobiDB-lite"/>
    </source>
</evidence>
<feature type="transmembrane region" description="Helical" evidence="6">
    <location>
        <begin position="320"/>
        <end position="346"/>
    </location>
</feature>
<protein>
    <submittedName>
        <fullName evidence="9">HAMP domain-containing protein</fullName>
    </submittedName>
</protein>
<keyword evidence="6" id="KW-0812">Transmembrane</keyword>
<dbReference type="InterPro" id="IPR003660">
    <property type="entry name" value="HAMP_dom"/>
</dbReference>
<dbReference type="GO" id="GO:0016020">
    <property type="term" value="C:membrane"/>
    <property type="evidence" value="ECO:0007669"/>
    <property type="project" value="UniProtKB-SubCell"/>
</dbReference>
<dbReference type="Gene3D" id="1.10.287.950">
    <property type="entry name" value="Methyl-accepting chemotaxis protein"/>
    <property type="match status" value="1"/>
</dbReference>
<keyword evidence="6" id="KW-1133">Transmembrane helix</keyword>
<comment type="subcellular location">
    <subcellularLocation>
        <location evidence="1">Membrane</location>
    </subcellularLocation>
</comment>
<dbReference type="Pfam" id="PF00015">
    <property type="entry name" value="MCPsignal"/>
    <property type="match status" value="1"/>
</dbReference>
<evidence type="ECO:0000256" key="4">
    <source>
        <dbReference type="PROSITE-ProRule" id="PRU00284"/>
    </source>
</evidence>
<dbReference type="PROSITE" id="PS50111">
    <property type="entry name" value="CHEMOTAXIS_TRANSDUC_2"/>
    <property type="match status" value="1"/>
</dbReference>
<feature type="domain" description="Methyl-accepting transducer" evidence="7">
    <location>
        <begin position="486"/>
        <end position="715"/>
    </location>
</feature>
<feature type="domain" description="HAMP" evidence="8">
    <location>
        <begin position="429"/>
        <end position="481"/>
    </location>
</feature>
<gene>
    <name evidence="9" type="ORF">IEI95_015145</name>
</gene>
<dbReference type="SMART" id="SM00283">
    <property type="entry name" value="MA"/>
    <property type="match status" value="1"/>
</dbReference>
<sequence>MMFSIRNVLVSVFLIISIALGAMVSRSLYVAYNQFGVFRDVAKLTAVNKALFDFLLNYRLERGHTNTVFMTSPEKAGTTAKDVPVDRQKVDAAMKDFTAAVTVVGTPEFAAMLNKIKGHYDTIVSMRQPLDAQFSLPLESRNKELNAKQLSYGDSVLDDLEKSSVFTESTIRSLDNSLTDLLQVRTNAWVTRSAAGAENILLNKAIALQTPLAMPDVLEVANQHSKIITGWLQVRALVNHSTMPEELKQALSKAESVYFGGSFADMRDTLYKKVVAREPADLTLDQWLSPSSKAQASIADVVVTAMKVVNDKANSLANAAFSLVILYSALLVGSILLTIAGMAIVVRRVVAPIGTLTQSMRALADGDTLKNIPFTIRQDEVGAMARSVEIFREAAIRNKQLESETEEMRHRGELERIEVQRVAEAEAEERLNRATGSLAAGLKRLASGDMLCEIREEFAPRFEALRHDFNRSVEQLRTALLDVGSAAHAVRNGSGEISQASDNLSKRTEQQAASLEQTAAALEQITVNVRATSQRTSDARDLVRNTRTRAEHSGAVVGNAVTAMGRIEEASSKITQIISVIDEIAFQTNLLALNAGVEAARAGEAGKGFAVVAQEVRELAQRSANAAKEIKALIANSEVAVGDGVRLVNDTGKGLSEIAELVQAINAHMDAIATAAQEQSVGLSEVNTAVNHMDHATQQNAAMVEEMSAAGAGLASEATRLAYLLANFETGGQKAGLSLASTGGVQRSTRPAAAAPARTERQPASLTRASRPVAIQSRGNAAVAVSKDAWEEF</sequence>
<accession>A0AAE2RDP5</accession>
<dbReference type="PANTHER" id="PTHR43531:SF11">
    <property type="entry name" value="METHYL-ACCEPTING CHEMOTAXIS PROTEIN 3"/>
    <property type="match status" value="1"/>
</dbReference>
<proteinExistence type="inferred from homology"/>
<dbReference type="SUPFAM" id="SSF158472">
    <property type="entry name" value="HAMP domain-like"/>
    <property type="match status" value="1"/>
</dbReference>
<feature type="domain" description="HAMP" evidence="8">
    <location>
        <begin position="347"/>
        <end position="400"/>
    </location>
</feature>
<dbReference type="GO" id="GO:0007165">
    <property type="term" value="P:signal transduction"/>
    <property type="evidence" value="ECO:0007669"/>
    <property type="project" value="UniProtKB-KW"/>
</dbReference>
<evidence type="ECO:0000256" key="3">
    <source>
        <dbReference type="ARBA" id="ARBA00029447"/>
    </source>
</evidence>
<dbReference type="FunFam" id="1.10.287.950:FF:000001">
    <property type="entry name" value="Methyl-accepting chemotaxis sensory transducer"/>
    <property type="match status" value="1"/>
</dbReference>
<dbReference type="PROSITE" id="PS50885">
    <property type="entry name" value="HAMP"/>
    <property type="match status" value="2"/>
</dbReference>
<organism evidence="9 10">
    <name type="scientific">Agrobacterium vitis</name>
    <name type="common">Rhizobium vitis</name>
    <dbReference type="NCBI Taxonomy" id="373"/>
    <lineage>
        <taxon>Bacteria</taxon>
        <taxon>Pseudomonadati</taxon>
        <taxon>Pseudomonadota</taxon>
        <taxon>Alphaproteobacteria</taxon>
        <taxon>Hyphomicrobiales</taxon>
        <taxon>Rhizobiaceae</taxon>
        <taxon>Rhizobium/Agrobacterium group</taxon>
        <taxon>Agrobacterium</taxon>
    </lineage>
</organism>
<dbReference type="SUPFAM" id="SSF58104">
    <property type="entry name" value="Methyl-accepting chemotaxis protein (MCP) signaling domain"/>
    <property type="match status" value="1"/>
</dbReference>
<dbReference type="InterPro" id="IPR004089">
    <property type="entry name" value="MCPsignal_dom"/>
</dbReference>
<comment type="similarity">
    <text evidence="3">Belongs to the methyl-accepting chemotaxis (MCP) protein family.</text>
</comment>
<dbReference type="SMART" id="SM00304">
    <property type="entry name" value="HAMP"/>
    <property type="match status" value="3"/>
</dbReference>
<dbReference type="Proteomes" id="UP000655037">
    <property type="component" value="Unassembled WGS sequence"/>
</dbReference>
<dbReference type="InterPro" id="IPR051310">
    <property type="entry name" value="MCP_chemotaxis"/>
</dbReference>
<evidence type="ECO:0000256" key="1">
    <source>
        <dbReference type="ARBA" id="ARBA00004370"/>
    </source>
</evidence>
<dbReference type="PANTHER" id="PTHR43531">
    <property type="entry name" value="PROTEIN ICFG"/>
    <property type="match status" value="1"/>
</dbReference>
<feature type="compositionally biased region" description="Polar residues" evidence="5">
    <location>
        <begin position="739"/>
        <end position="749"/>
    </location>
</feature>
<keyword evidence="2" id="KW-0145">Chemotaxis</keyword>
<comment type="caution">
    <text evidence="9">The sequence shown here is derived from an EMBL/GenBank/DDBJ whole genome shotgun (WGS) entry which is preliminary data.</text>
</comment>
<dbReference type="Pfam" id="PF00672">
    <property type="entry name" value="HAMP"/>
    <property type="match status" value="1"/>
</dbReference>
<evidence type="ECO:0000259" key="7">
    <source>
        <dbReference type="PROSITE" id="PS50111"/>
    </source>
</evidence>
<evidence type="ECO:0000259" key="8">
    <source>
        <dbReference type="PROSITE" id="PS50885"/>
    </source>
</evidence>
<feature type="region of interest" description="Disordered" evidence="5">
    <location>
        <begin position="739"/>
        <end position="768"/>
    </location>
</feature>
<dbReference type="GO" id="GO:0006935">
    <property type="term" value="P:chemotaxis"/>
    <property type="evidence" value="ECO:0007669"/>
    <property type="project" value="UniProtKB-KW"/>
</dbReference>
<dbReference type="CDD" id="cd06225">
    <property type="entry name" value="HAMP"/>
    <property type="match status" value="1"/>
</dbReference>
<keyword evidence="6" id="KW-0472">Membrane</keyword>
<evidence type="ECO:0000256" key="6">
    <source>
        <dbReference type="SAM" id="Phobius"/>
    </source>
</evidence>
<reference evidence="9" key="1">
    <citation type="submission" date="2020-11" db="EMBL/GenBank/DDBJ databases">
        <title>Agrobacterium vitis strain K377 genome.</title>
        <authorList>
            <person name="Xi H."/>
        </authorList>
    </citation>
    <scope>NUCLEOTIDE SEQUENCE</scope>
    <source>
        <strain evidence="9">K377</strain>
    </source>
</reference>
<keyword evidence="4" id="KW-0807">Transducer</keyword>
<evidence type="ECO:0000313" key="10">
    <source>
        <dbReference type="Proteomes" id="UP000655037"/>
    </source>
</evidence>
<dbReference type="EMBL" id="JACXXJ020000005">
    <property type="protein sequence ID" value="MBF2715554.1"/>
    <property type="molecule type" value="Genomic_DNA"/>
</dbReference>